<feature type="transmembrane region" description="Helical" evidence="1">
    <location>
        <begin position="242"/>
        <end position="264"/>
    </location>
</feature>
<dbReference type="OrthoDB" id="11629at2157"/>
<feature type="transmembrane region" description="Helical" evidence="1">
    <location>
        <begin position="50"/>
        <end position="68"/>
    </location>
</feature>
<dbReference type="AlphaFoldDB" id="A0A2H1FDR9"/>
<feature type="transmembrane region" description="Helical" evidence="1">
    <location>
        <begin position="12"/>
        <end position="30"/>
    </location>
</feature>
<feature type="transmembrane region" description="Helical" evidence="1">
    <location>
        <begin position="197"/>
        <end position="222"/>
    </location>
</feature>
<feature type="transmembrane region" description="Helical" evidence="1">
    <location>
        <begin position="98"/>
        <end position="119"/>
    </location>
</feature>
<dbReference type="RefSeq" id="WP_157926979.1">
    <property type="nucleotide sequence ID" value="NZ_LT841358.1"/>
</dbReference>
<sequence>MEKQAAVQRSHKVLIIIGSLAMLVSFLAYWNNHSLIITPAAMPALQRLAVVTYVIMFLSFGSIGWGLYRFYRTKIRNADDSTSSIISTVINSRRSKQIFLASAIGYGLFFAVGSGIILYKPELNFTDFGLAVPMAELSPCCGLPGQMPMILSTFTEHLGFQLIPLNLVLWIVVSFLVGLNFTMMAKAFSIAKKSKGLGIFGAATGCFVGCPTCAGTIFFLLTNLGVTATTTATTIFLTSYGLQLQSLFMAISIPALVATPYIMAKAIRKSSQESCSIK</sequence>
<name>A0A2H1FDR9_9ARCH</name>
<gene>
    <name evidence="2" type="ORF">NCS_10729</name>
</gene>
<protein>
    <submittedName>
        <fullName evidence="2">Uncharacterized protein</fullName>
    </submittedName>
</protein>
<organism evidence="2 3">
    <name type="scientific">Candidatus Nitrosotalea okcheonensis</name>
    <dbReference type="NCBI Taxonomy" id="1903276"/>
    <lineage>
        <taxon>Archaea</taxon>
        <taxon>Nitrososphaerota</taxon>
        <taxon>Nitrososphaeria</taxon>
        <taxon>Nitrosotaleales</taxon>
        <taxon>Nitrosotaleaceae</taxon>
        <taxon>Nitrosotalea</taxon>
    </lineage>
</organism>
<accession>A0A2H1FDR9</accession>
<reference evidence="3" key="1">
    <citation type="submission" date="2017-03" db="EMBL/GenBank/DDBJ databases">
        <authorList>
            <person name="Herbold C."/>
        </authorList>
    </citation>
    <scope>NUCLEOTIDE SEQUENCE [LARGE SCALE GENOMIC DNA]</scope>
</reference>
<dbReference type="Proteomes" id="UP000230607">
    <property type="component" value="Chromosome 1"/>
</dbReference>
<keyword evidence="3" id="KW-1185">Reference proteome</keyword>
<evidence type="ECO:0000313" key="3">
    <source>
        <dbReference type="Proteomes" id="UP000230607"/>
    </source>
</evidence>
<evidence type="ECO:0000256" key="1">
    <source>
        <dbReference type="SAM" id="Phobius"/>
    </source>
</evidence>
<keyword evidence="1" id="KW-1133">Transmembrane helix</keyword>
<proteinExistence type="predicted"/>
<feature type="transmembrane region" description="Helical" evidence="1">
    <location>
        <begin position="167"/>
        <end position="185"/>
    </location>
</feature>
<keyword evidence="1" id="KW-0472">Membrane</keyword>
<evidence type="ECO:0000313" key="2">
    <source>
        <dbReference type="EMBL" id="SMH70922.1"/>
    </source>
</evidence>
<keyword evidence="1" id="KW-0812">Transmembrane</keyword>
<dbReference type="EMBL" id="LT841358">
    <property type="protein sequence ID" value="SMH70922.1"/>
    <property type="molecule type" value="Genomic_DNA"/>
</dbReference>